<dbReference type="Proteomes" id="UP001305779">
    <property type="component" value="Unassembled WGS sequence"/>
</dbReference>
<evidence type="ECO:0000313" key="3">
    <source>
        <dbReference type="Proteomes" id="UP001305779"/>
    </source>
</evidence>
<gene>
    <name evidence="2" type="ORF">PRZ48_003280</name>
</gene>
<evidence type="ECO:0000256" key="1">
    <source>
        <dbReference type="SAM" id="MobiDB-lite"/>
    </source>
</evidence>
<keyword evidence="3" id="KW-1185">Reference proteome</keyword>
<dbReference type="EMBL" id="JAXOVC010000002">
    <property type="protein sequence ID" value="KAK4505317.1"/>
    <property type="molecule type" value="Genomic_DNA"/>
</dbReference>
<protein>
    <submittedName>
        <fullName evidence="2">Uncharacterized protein</fullName>
    </submittedName>
</protein>
<accession>A0ABR0EUP2</accession>
<reference evidence="2 3" key="1">
    <citation type="journal article" date="2023" name="G3 (Bethesda)">
        <title>A chromosome-level genome assembly of Zasmidium syzygii isolated from banana leaves.</title>
        <authorList>
            <person name="van Westerhoven A.C."/>
            <person name="Mehrabi R."/>
            <person name="Talebi R."/>
            <person name="Steentjes M.B.F."/>
            <person name="Corcolon B."/>
            <person name="Chong P.A."/>
            <person name="Kema G.H.J."/>
            <person name="Seidl M.F."/>
        </authorList>
    </citation>
    <scope>NUCLEOTIDE SEQUENCE [LARGE SCALE GENOMIC DNA]</scope>
    <source>
        <strain evidence="2 3">P124</strain>
    </source>
</reference>
<sequence length="260" mass="29583">MRDKDRLVASRGYTPHPKIGKDIETAEKSHSSFVGSPLGIPASATNNNVKKTFNDIKLIPPPIKEGSEAEGSWKVESTDAHYREYKITVDQCRPWSDDTTDATPRYCDKVLAWKSRGGQTNPEIHIERPGLEIRLCSRIRRISAHKDTKWNFDVTANRRSFDFTPPNDEPSRETTEWASRDRSLFWQTPGWYTIELLDAYGRTCATYTAALTSRGIPMTLSVADGVALEIVDEMIVVAISMQVQRAKRQEWVYATWKDDD</sequence>
<feature type="region of interest" description="Disordered" evidence="1">
    <location>
        <begin position="1"/>
        <end position="20"/>
    </location>
</feature>
<organism evidence="2 3">
    <name type="scientific">Zasmidium cellare</name>
    <name type="common">Wine cellar mold</name>
    <name type="synonym">Racodium cellare</name>
    <dbReference type="NCBI Taxonomy" id="395010"/>
    <lineage>
        <taxon>Eukaryota</taxon>
        <taxon>Fungi</taxon>
        <taxon>Dikarya</taxon>
        <taxon>Ascomycota</taxon>
        <taxon>Pezizomycotina</taxon>
        <taxon>Dothideomycetes</taxon>
        <taxon>Dothideomycetidae</taxon>
        <taxon>Mycosphaerellales</taxon>
        <taxon>Mycosphaerellaceae</taxon>
        <taxon>Zasmidium</taxon>
    </lineage>
</organism>
<name>A0ABR0EUP2_ZASCE</name>
<proteinExistence type="predicted"/>
<evidence type="ECO:0000313" key="2">
    <source>
        <dbReference type="EMBL" id="KAK4505317.1"/>
    </source>
</evidence>
<comment type="caution">
    <text evidence="2">The sequence shown here is derived from an EMBL/GenBank/DDBJ whole genome shotgun (WGS) entry which is preliminary data.</text>
</comment>